<dbReference type="EMBL" id="SAUX01000015">
    <property type="protein sequence ID" value="RWR28450.1"/>
    <property type="molecule type" value="Genomic_DNA"/>
</dbReference>
<evidence type="ECO:0000313" key="2">
    <source>
        <dbReference type="Proteomes" id="UP000285295"/>
    </source>
</evidence>
<sequence>MLIIGAMAVISGARIRPAESSWLGRMLARKPRMLAAIARANSER</sequence>
<dbReference type="RefSeq" id="WP_128237805.1">
    <property type="nucleotide sequence ID" value="NZ_SAUX01000015.1"/>
</dbReference>
<gene>
    <name evidence="1" type="ORF">D2T31_13930</name>
</gene>
<dbReference type="Proteomes" id="UP000285295">
    <property type="component" value="Unassembled WGS sequence"/>
</dbReference>
<comment type="caution">
    <text evidence="1">The sequence shown here is derived from an EMBL/GenBank/DDBJ whole genome shotgun (WGS) entry which is preliminary data.</text>
</comment>
<evidence type="ECO:0000313" key="1">
    <source>
        <dbReference type="EMBL" id="RWR28450.1"/>
    </source>
</evidence>
<name>A0A443K6S6_9RHOB</name>
<proteinExistence type="predicted"/>
<reference evidence="1 2" key="1">
    <citation type="submission" date="2019-01" db="EMBL/GenBank/DDBJ databases">
        <title>Sinorhodobacter populi sp. nov. isolated from the symptomatic bark tissue of Populus euramericana canker.</title>
        <authorList>
            <person name="Xu G."/>
        </authorList>
    </citation>
    <scope>NUCLEOTIDE SEQUENCE [LARGE SCALE GENOMIC DNA]</scope>
    <source>
        <strain evidence="1 2">D19-10-3-21</strain>
    </source>
</reference>
<dbReference type="OrthoDB" id="8261795at2"/>
<organism evidence="1 2">
    <name type="scientific">Paenirhodobacter populi</name>
    <dbReference type="NCBI Taxonomy" id="2306993"/>
    <lineage>
        <taxon>Bacteria</taxon>
        <taxon>Pseudomonadati</taxon>
        <taxon>Pseudomonadota</taxon>
        <taxon>Alphaproteobacteria</taxon>
        <taxon>Rhodobacterales</taxon>
        <taxon>Rhodobacter group</taxon>
        <taxon>Paenirhodobacter</taxon>
    </lineage>
</organism>
<accession>A0A443K6S6</accession>
<dbReference type="AlphaFoldDB" id="A0A443K6S6"/>
<protein>
    <submittedName>
        <fullName evidence="1">Uncharacterized protein</fullName>
    </submittedName>
</protein>
<reference evidence="1 2" key="2">
    <citation type="submission" date="2019-01" db="EMBL/GenBank/DDBJ databases">
        <authorList>
            <person name="Li Y."/>
        </authorList>
    </citation>
    <scope>NUCLEOTIDE SEQUENCE [LARGE SCALE GENOMIC DNA]</scope>
    <source>
        <strain evidence="1 2">D19-10-3-21</strain>
    </source>
</reference>